<accession>A0A1W1BME1</accession>
<sequence length="531" mass="60047">MLYPKITPNQIEQKLKARFTKDGFLSLANLPHPSTFKDMDRATARIVQAIQQQEKIVLIGDYDVDGVVSTSLMRLFFNEIGVKLGWVIPNRFKDGYGLSANIVSQIEDYDLAITVDNGISAVEAGELCKKHNIELIITDHHLLPKKLPEAYAIIDQKQTDCSFPYDEVCGAQIAWYLIVSLKKALNVKVDTKSYIGLVAIAVIADMMPLLHINRAMVVAGLQLLNRSELPAIRAFREKLNKTVLNAEDIGFQIAPILNSAGRMDDAKWSVEFLLSQNIYDARIRLDRLVEFNDSRKETEQRITEEAIEQVNPTDKVIVVAGENWHEGVVGIVAARVGRVYEKPTIVLTKSENGDLKGSGRSFHECNLFKITNGCRELLNRFGGHHAAIGLSLPIDNLEQFRKKLQKNYLAENYSEDVMDSDILGELSFSHIDFKLVNSMKQFEPFGQANSRPKFITSNVIIEDVTNMGKNSEHRRFSFSHNRVIQQGVLFKTKKLFEIGQIVTIIYEVNENHFNGRTTLQLMLEKIIININ</sequence>
<gene>
    <name evidence="9" type="ORF">MNB_SV-12-959</name>
</gene>
<keyword evidence="3" id="KW-0540">Nuclease</keyword>
<evidence type="ECO:0000313" key="9">
    <source>
        <dbReference type="EMBL" id="SFV54704.1"/>
    </source>
</evidence>
<evidence type="ECO:0000256" key="1">
    <source>
        <dbReference type="ARBA" id="ARBA00005915"/>
    </source>
</evidence>
<dbReference type="Pfam" id="PF01368">
    <property type="entry name" value="DHH"/>
    <property type="match status" value="1"/>
</dbReference>
<dbReference type="Pfam" id="PF02272">
    <property type="entry name" value="DHHA1"/>
    <property type="match status" value="1"/>
</dbReference>
<evidence type="ECO:0000256" key="5">
    <source>
        <dbReference type="ARBA" id="ARBA00022839"/>
    </source>
</evidence>
<keyword evidence="5 9" id="KW-0269">Exonuclease</keyword>
<dbReference type="Gene3D" id="3.90.1640.30">
    <property type="match status" value="1"/>
</dbReference>
<dbReference type="InterPro" id="IPR041122">
    <property type="entry name" value="RecJ_OB"/>
</dbReference>
<dbReference type="GO" id="GO:0003676">
    <property type="term" value="F:nucleic acid binding"/>
    <property type="evidence" value="ECO:0007669"/>
    <property type="project" value="InterPro"/>
</dbReference>
<comment type="similarity">
    <text evidence="1">Belongs to the RecJ family.</text>
</comment>
<dbReference type="InterPro" id="IPR004610">
    <property type="entry name" value="RecJ"/>
</dbReference>
<organism evidence="9">
    <name type="scientific">hydrothermal vent metagenome</name>
    <dbReference type="NCBI Taxonomy" id="652676"/>
    <lineage>
        <taxon>unclassified sequences</taxon>
        <taxon>metagenomes</taxon>
        <taxon>ecological metagenomes</taxon>
    </lineage>
</organism>
<dbReference type="PANTHER" id="PTHR30255">
    <property type="entry name" value="SINGLE-STRANDED-DNA-SPECIFIC EXONUCLEASE RECJ"/>
    <property type="match status" value="1"/>
</dbReference>
<dbReference type="GO" id="GO:0006310">
    <property type="term" value="P:DNA recombination"/>
    <property type="evidence" value="ECO:0007669"/>
    <property type="project" value="InterPro"/>
</dbReference>
<dbReference type="InterPro" id="IPR051673">
    <property type="entry name" value="SSDNA_exonuclease_RecJ"/>
</dbReference>
<dbReference type="EMBL" id="FPHE01000055">
    <property type="protein sequence ID" value="SFV54704.1"/>
    <property type="molecule type" value="Genomic_DNA"/>
</dbReference>
<dbReference type="Pfam" id="PF17768">
    <property type="entry name" value="RecJ_OB"/>
    <property type="match status" value="1"/>
</dbReference>
<dbReference type="InterPro" id="IPR001667">
    <property type="entry name" value="DDH_dom"/>
</dbReference>
<dbReference type="InterPro" id="IPR038763">
    <property type="entry name" value="DHH_sf"/>
</dbReference>
<evidence type="ECO:0000256" key="4">
    <source>
        <dbReference type="ARBA" id="ARBA00022801"/>
    </source>
</evidence>
<evidence type="ECO:0000259" key="6">
    <source>
        <dbReference type="Pfam" id="PF01368"/>
    </source>
</evidence>
<dbReference type="PANTHER" id="PTHR30255:SF2">
    <property type="entry name" value="SINGLE-STRANDED-DNA-SPECIFIC EXONUCLEASE RECJ"/>
    <property type="match status" value="1"/>
</dbReference>
<dbReference type="InterPro" id="IPR003156">
    <property type="entry name" value="DHHA1_dom"/>
</dbReference>
<dbReference type="AlphaFoldDB" id="A0A1W1BME1"/>
<dbReference type="GO" id="GO:0006281">
    <property type="term" value="P:DNA repair"/>
    <property type="evidence" value="ECO:0007669"/>
    <property type="project" value="InterPro"/>
</dbReference>
<dbReference type="NCBIfam" id="TIGR00644">
    <property type="entry name" value="recJ"/>
    <property type="match status" value="1"/>
</dbReference>
<feature type="domain" description="DDH" evidence="6">
    <location>
        <begin position="55"/>
        <end position="201"/>
    </location>
</feature>
<name>A0A1W1BME1_9ZZZZ</name>
<dbReference type="GO" id="GO:0008409">
    <property type="term" value="F:5'-3' exonuclease activity"/>
    <property type="evidence" value="ECO:0007669"/>
    <property type="project" value="InterPro"/>
</dbReference>
<reference evidence="9" key="1">
    <citation type="submission" date="2016-10" db="EMBL/GenBank/DDBJ databases">
        <authorList>
            <person name="de Groot N.N."/>
        </authorList>
    </citation>
    <scope>NUCLEOTIDE SEQUENCE</scope>
</reference>
<keyword evidence="4 9" id="KW-0378">Hydrolase</keyword>
<evidence type="ECO:0000256" key="2">
    <source>
        <dbReference type="ARBA" id="ARBA00019841"/>
    </source>
</evidence>
<feature type="domain" description="DHHA1" evidence="7">
    <location>
        <begin position="314"/>
        <end position="406"/>
    </location>
</feature>
<evidence type="ECO:0000259" key="8">
    <source>
        <dbReference type="Pfam" id="PF17768"/>
    </source>
</evidence>
<dbReference type="SUPFAM" id="SSF64182">
    <property type="entry name" value="DHH phosphoesterases"/>
    <property type="match status" value="1"/>
</dbReference>
<feature type="domain" description="RecJ OB" evidence="8">
    <location>
        <begin position="424"/>
        <end position="524"/>
    </location>
</feature>
<proteinExistence type="inferred from homology"/>
<evidence type="ECO:0000259" key="7">
    <source>
        <dbReference type="Pfam" id="PF02272"/>
    </source>
</evidence>
<protein>
    <recommendedName>
        <fullName evidence="2">Single-stranded-DNA-specific exonuclease RecJ</fullName>
    </recommendedName>
</protein>
<evidence type="ECO:0000256" key="3">
    <source>
        <dbReference type="ARBA" id="ARBA00022722"/>
    </source>
</evidence>
<dbReference type="Gene3D" id="3.10.310.30">
    <property type="match status" value="1"/>
</dbReference>